<dbReference type="PANTHER" id="PTHR30185:SF18">
    <property type="entry name" value="TRANSCRIPTIONAL REGULATOR MTLR"/>
    <property type="match status" value="1"/>
</dbReference>
<keyword evidence="5" id="KW-1185">Reference proteome</keyword>
<evidence type="ECO:0000259" key="3">
    <source>
        <dbReference type="Pfam" id="PF08279"/>
    </source>
</evidence>
<dbReference type="Proteomes" id="UP001519294">
    <property type="component" value="Unassembled WGS sequence"/>
</dbReference>
<gene>
    <name evidence="4" type="ORF">J2Z81_001677</name>
</gene>
<keyword evidence="2" id="KW-0804">Transcription</keyword>
<dbReference type="Gene3D" id="1.10.10.10">
    <property type="entry name" value="Winged helix-like DNA-binding domain superfamily/Winged helix DNA-binding domain"/>
    <property type="match status" value="1"/>
</dbReference>
<evidence type="ECO:0000256" key="1">
    <source>
        <dbReference type="ARBA" id="ARBA00023015"/>
    </source>
</evidence>
<evidence type="ECO:0000256" key="2">
    <source>
        <dbReference type="ARBA" id="ARBA00023163"/>
    </source>
</evidence>
<name>A0ABS4S8A5_9BACI</name>
<organism evidence="4 5">
    <name type="scientific">Virgibacillus alimentarius</name>
    <dbReference type="NCBI Taxonomy" id="698769"/>
    <lineage>
        <taxon>Bacteria</taxon>
        <taxon>Bacillati</taxon>
        <taxon>Bacillota</taxon>
        <taxon>Bacilli</taxon>
        <taxon>Bacillales</taxon>
        <taxon>Bacillaceae</taxon>
        <taxon>Virgibacillus</taxon>
    </lineage>
</organism>
<keyword evidence="1" id="KW-0805">Transcription regulation</keyword>
<dbReference type="InterPro" id="IPR013196">
    <property type="entry name" value="HTH_11"/>
</dbReference>
<accession>A0ABS4S8A5</accession>
<dbReference type="PANTHER" id="PTHR30185">
    <property type="entry name" value="CRYPTIC BETA-GLUCOSIDE BGL OPERON ANTITERMINATOR"/>
    <property type="match status" value="1"/>
</dbReference>
<feature type="domain" description="Helix-turn-helix type 11" evidence="3">
    <location>
        <begin position="5"/>
        <end position="61"/>
    </location>
</feature>
<evidence type="ECO:0000313" key="5">
    <source>
        <dbReference type="Proteomes" id="UP001519294"/>
    </source>
</evidence>
<dbReference type="Pfam" id="PF08279">
    <property type="entry name" value="HTH_11"/>
    <property type="match status" value="1"/>
</dbReference>
<proteinExistence type="predicted"/>
<protein>
    <recommendedName>
        <fullName evidence="3">Helix-turn-helix type 11 domain-containing protein</fullName>
    </recommendedName>
</protein>
<comment type="caution">
    <text evidence="4">The sequence shown here is derived from an EMBL/GenBank/DDBJ whole genome shotgun (WGS) entry which is preliminary data.</text>
</comment>
<dbReference type="InterPro" id="IPR050661">
    <property type="entry name" value="BglG_antiterminators"/>
</dbReference>
<reference evidence="4 5" key="1">
    <citation type="submission" date="2021-03" db="EMBL/GenBank/DDBJ databases">
        <title>Genomic Encyclopedia of Type Strains, Phase IV (KMG-IV): sequencing the most valuable type-strain genomes for metagenomic binning, comparative biology and taxonomic classification.</title>
        <authorList>
            <person name="Goeker M."/>
        </authorList>
    </citation>
    <scope>NUCLEOTIDE SEQUENCE [LARGE SCALE GENOMIC DNA]</scope>
    <source>
        <strain evidence="4 5">DSM 25790</strain>
    </source>
</reference>
<dbReference type="EMBL" id="JAGIKX010000013">
    <property type="protein sequence ID" value="MBP2257723.1"/>
    <property type="molecule type" value="Genomic_DNA"/>
</dbReference>
<dbReference type="InterPro" id="IPR036388">
    <property type="entry name" value="WH-like_DNA-bd_sf"/>
</dbReference>
<evidence type="ECO:0000313" key="4">
    <source>
        <dbReference type="EMBL" id="MBP2257723.1"/>
    </source>
</evidence>
<dbReference type="RefSeq" id="WP_226371122.1">
    <property type="nucleotide sequence ID" value="NZ_JAGIKX010000013.1"/>
</dbReference>
<sequence>MISRRQAKIIEVLEESTNWITYSYLANKIGASAKTIQNEMKSLRKMLPSDWEIVRKRGKGIKLQKPSDMKLDILFQIEKDADIIHTIIDKIMKKNAYTIESLSEELFYTRQLLKEVEIVLDKHQLELKHNPLRIHGTELMKRILLFNLINDVRGEAPLFYTHYYKHMDCILNIKNRLKDMGIKIYPQSLIHALAFMKISIERYKEGHVIETPINKNHIKQQTIYKKITPLFALIEKEFHIKCREEERINLFFAFIYSDFYFLEVVETPEKVLKAIRHTPENYSLLIGFIQLLENNLNVRLLVNDNVVLAMYNLTKRMQLRNLNHLYQKIQGRSYSLKIKNQFQSLYSKLEKICDDWATINSLPPFTMDAISTLTLIIQRYQIENDQYKENIAYVYSETIELKSLAELVLKEHFNEHFTSIPLHKWEYNLHETFDLVLSDIPLNKSNDKFIVIEKIPTKQNIAVIRKKLEQSKRVVNFT</sequence>